<dbReference type="AlphaFoldDB" id="A0A1R3GES3"/>
<dbReference type="EMBL" id="AWWV01014480">
    <property type="protein sequence ID" value="OMO56582.1"/>
    <property type="molecule type" value="Genomic_DNA"/>
</dbReference>
<organism evidence="2 3">
    <name type="scientific">Corchorus capsularis</name>
    <name type="common">Jute</name>
    <dbReference type="NCBI Taxonomy" id="210143"/>
    <lineage>
        <taxon>Eukaryota</taxon>
        <taxon>Viridiplantae</taxon>
        <taxon>Streptophyta</taxon>
        <taxon>Embryophyta</taxon>
        <taxon>Tracheophyta</taxon>
        <taxon>Spermatophyta</taxon>
        <taxon>Magnoliopsida</taxon>
        <taxon>eudicotyledons</taxon>
        <taxon>Gunneridae</taxon>
        <taxon>Pentapetalae</taxon>
        <taxon>rosids</taxon>
        <taxon>malvids</taxon>
        <taxon>Malvales</taxon>
        <taxon>Malvaceae</taxon>
        <taxon>Grewioideae</taxon>
        <taxon>Apeibeae</taxon>
        <taxon>Corchorus</taxon>
    </lineage>
</organism>
<accession>A0A1R3GES3</accession>
<keyword evidence="3" id="KW-1185">Reference proteome</keyword>
<evidence type="ECO:0000313" key="3">
    <source>
        <dbReference type="Proteomes" id="UP000188268"/>
    </source>
</evidence>
<protein>
    <submittedName>
        <fullName evidence="2">Uncharacterized protein</fullName>
    </submittedName>
</protein>
<feature type="region of interest" description="Disordered" evidence="1">
    <location>
        <begin position="1"/>
        <end position="26"/>
    </location>
</feature>
<comment type="caution">
    <text evidence="2">The sequence shown here is derived from an EMBL/GenBank/DDBJ whole genome shotgun (WGS) entry which is preliminary data.</text>
</comment>
<evidence type="ECO:0000313" key="2">
    <source>
        <dbReference type="EMBL" id="OMO56582.1"/>
    </source>
</evidence>
<dbReference type="Proteomes" id="UP000188268">
    <property type="component" value="Unassembled WGS sequence"/>
</dbReference>
<name>A0A1R3GES3_COCAP</name>
<sequence length="26" mass="2932">MANEKEKGGKGWGRRDPQKSLNKEMG</sequence>
<gene>
    <name evidence="2" type="ORF">CCACVL1_26432</name>
</gene>
<reference evidence="2 3" key="1">
    <citation type="submission" date="2013-09" db="EMBL/GenBank/DDBJ databases">
        <title>Corchorus capsularis genome sequencing.</title>
        <authorList>
            <person name="Alam M."/>
            <person name="Haque M.S."/>
            <person name="Islam M.S."/>
            <person name="Emdad E.M."/>
            <person name="Islam M.M."/>
            <person name="Ahmed B."/>
            <person name="Halim A."/>
            <person name="Hossen Q.M.M."/>
            <person name="Hossain M.Z."/>
            <person name="Ahmed R."/>
            <person name="Khan M.M."/>
            <person name="Islam R."/>
            <person name="Rashid M.M."/>
            <person name="Khan S.A."/>
            <person name="Rahman M.S."/>
            <person name="Alam M."/>
        </authorList>
    </citation>
    <scope>NUCLEOTIDE SEQUENCE [LARGE SCALE GENOMIC DNA]</scope>
    <source>
        <strain evidence="3">cv. CVL-1</strain>
        <tissue evidence="2">Whole seedling</tissue>
    </source>
</reference>
<dbReference type="Gramene" id="OMO56582">
    <property type="protein sequence ID" value="OMO56582"/>
    <property type="gene ID" value="CCACVL1_26432"/>
</dbReference>
<evidence type="ECO:0000256" key="1">
    <source>
        <dbReference type="SAM" id="MobiDB-lite"/>
    </source>
</evidence>
<proteinExistence type="predicted"/>